<proteinExistence type="predicted"/>
<sequence>MAGKRTAADPAEVIAYGEFLRHIAEPEGKDATGLGGAIELLRPLSVPVPDSVYLPSGAAFARELNGNLERLRVALGETGTDCRLLGEALVQAGRSFRDAEEARSAMVASLGPKVPALRPTDASPLGGPTEQAGADPQPVVDDPAQN</sequence>
<feature type="region of interest" description="Disordered" evidence="1">
    <location>
        <begin position="110"/>
        <end position="146"/>
    </location>
</feature>
<dbReference type="EMBL" id="LGUP01000388">
    <property type="protein sequence ID" value="KOG11613.1"/>
    <property type="molecule type" value="Genomic_DNA"/>
</dbReference>
<comment type="caution">
    <text evidence="2">The sequence shown here is derived from an EMBL/GenBank/DDBJ whole genome shotgun (WGS) entry which is preliminary data.</text>
</comment>
<dbReference type="Proteomes" id="UP000037023">
    <property type="component" value="Unassembled WGS sequence"/>
</dbReference>
<evidence type="ECO:0000256" key="1">
    <source>
        <dbReference type="SAM" id="MobiDB-lite"/>
    </source>
</evidence>
<protein>
    <submittedName>
        <fullName evidence="2">Uncharacterized protein</fullName>
    </submittedName>
</protein>
<accession>A0A0L8JD62</accession>
<organism evidence="2 3">
    <name type="scientific">Streptomyces viridochromogenes</name>
    <dbReference type="NCBI Taxonomy" id="1938"/>
    <lineage>
        <taxon>Bacteria</taxon>
        <taxon>Bacillati</taxon>
        <taxon>Actinomycetota</taxon>
        <taxon>Actinomycetes</taxon>
        <taxon>Kitasatosporales</taxon>
        <taxon>Streptomycetaceae</taxon>
        <taxon>Streptomyces</taxon>
    </lineage>
</organism>
<dbReference type="RefSeq" id="WP_033210459.1">
    <property type="nucleotide sequence ID" value="NZ_LGUP01000388.1"/>
</dbReference>
<dbReference type="PATRIC" id="fig|1938.6.peg.7295"/>
<evidence type="ECO:0000313" key="3">
    <source>
        <dbReference type="Proteomes" id="UP000037023"/>
    </source>
</evidence>
<dbReference type="AlphaFoldDB" id="A0A0L8JD62"/>
<evidence type="ECO:0000313" key="2">
    <source>
        <dbReference type="EMBL" id="KOG11613.1"/>
    </source>
</evidence>
<name>A0A0L8JD62_STRVR</name>
<gene>
    <name evidence="2" type="ORF">ADK34_33940</name>
</gene>
<reference evidence="2 3" key="1">
    <citation type="submission" date="2015-06" db="EMBL/GenBank/DDBJ databases">
        <authorList>
            <person name="Hoefler B.C."/>
            <person name="Straight P.D."/>
        </authorList>
    </citation>
    <scope>NUCLEOTIDE SEQUENCE [LARGE SCALE GENOMIC DNA]</scope>
    <source>
        <strain evidence="2 3">NRRL 3427</strain>
    </source>
</reference>